<evidence type="ECO:0000256" key="1">
    <source>
        <dbReference type="ARBA" id="ARBA00001033"/>
    </source>
</evidence>
<gene>
    <name evidence="4" type="ORF">ENR15_10320</name>
</gene>
<comment type="caution">
    <text evidence="4">The sequence shown here is derived from an EMBL/GenBank/DDBJ whole genome shotgun (WGS) entry which is preliminary data.</text>
</comment>
<keyword evidence="3" id="KW-0460">Magnesium</keyword>
<dbReference type="GO" id="GO:0008441">
    <property type="term" value="F:3'(2'),5'-bisphosphate nucleotidase activity"/>
    <property type="evidence" value="ECO:0007669"/>
    <property type="project" value="TreeGrafter"/>
</dbReference>
<evidence type="ECO:0000256" key="2">
    <source>
        <dbReference type="ARBA" id="ARBA00013106"/>
    </source>
</evidence>
<feature type="binding site" evidence="3">
    <location>
        <position position="100"/>
    </location>
    <ligand>
        <name>Mg(2+)</name>
        <dbReference type="ChEBI" id="CHEBI:18420"/>
        <label>1</label>
        <note>catalytic</note>
    </ligand>
</feature>
<dbReference type="PANTHER" id="PTHR43028:SF1">
    <property type="entry name" value="AMMONIUM TRANSPORT PROTEIN"/>
    <property type="match status" value="1"/>
</dbReference>
<dbReference type="EMBL" id="DSPX01000100">
    <property type="protein sequence ID" value="HGG01019.1"/>
    <property type="molecule type" value="Genomic_DNA"/>
</dbReference>
<keyword evidence="3" id="KW-0479">Metal-binding</keyword>
<dbReference type="SUPFAM" id="SSF56655">
    <property type="entry name" value="Carbohydrate phosphatase"/>
    <property type="match status" value="1"/>
</dbReference>
<proteinExistence type="predicted"/>
<dbReference type="EC" id="3.1.3.25" evidence="2"/>
<dbReference type="PROSITE" id="PS00630">
    <property type="entry name" value="IMP_2"/>
    <property type="match status" value="1"/>
</dbReference>
<dbReference type="GO" id="GO:0052834">
    <property type="term" value="F:inositol monophosphate phosphatase activity"/>
    <property type="evidence" value="ECO:0007669"/>
    <property type="project" value="UniProtKB-EC"/>
</dbReference>
<dbReference type="AlphaFoldDB" id="A0A7C3VH82"/>
<dbReference type="Gene3D" id="3.40.190.80">
    <property type="match status" value="1"/>
</dbReference>
<protein>
    <recommendedName>
        <fullName evidence="2">inositol-phosphate phosphatase</fullName>
        <ecNumber evidence="2">3.1.3.25</ecNumber>
    </recommendedName>
</protein>
<dbReference type="Gene3D" id="3.30.540.10">
    <property type="entry name" value="Fructose-1,6-Bisphosphatase, subunit A, domain 1"/>
    <property type="match status" value="1"/>
</dbReference>
<evidence type="ECO:0000313" key="4">
    <source>
        <dbReference type="EMBL" id="HGG01019.1"/>
    </source>
</evidence>
<dbReference type="CDD" id="cd01638">
    <property type="entry name" value="CysQ"/>
    <property type="match status" value="1"/>
</dbReference>
<dbReference type="InterPro" id="IPR020550">
    <property type="entry name" value="Inositol_monophosphatase_CS"/>
</dbReference>
<evidence type="ECO:0000256" key="3">
    <source>
        <dbReference type="PIRSR" id="PIRSR600760-2"/>
    </source>
</evidence>
<feature type="binding site" evidence="3">
    <location>
        <position position="102"/>
    </location>
    <ligand>
        <name>Mg(2+)</name>
        <dbReference type="ChEBI" id="CHEBI:18420"/>
        <label>1</label>
        <note>catalytic</note>
    </ligand>
</feature>
<feature type="binding site" evidence="3">
    <location>
        <position position="103"/>
    </location>
    <ligand>
        <name>Mg(2+)</name>
        <dbReference type="ChEBI" id="CHEBI:18420"/>
        <label>1</label>
        <note>catalytic</note>
    </ligand>
</feature>
<dbReference type="GO" id="GO:0046872">
    <property type="term" value="F:metal ion binding"/>
    <property type="evidence" value="ECO:0007669"/>
    <property type="project" value="UniProtKB-KW"/>
</dbReference>
<dbReference type="GO" id="GO:0000103">
    <property type="term" value="P:sulfate assimilation"/>
    <property type="evidence" value="ECO:0007669"/>
    <property type="project" value="TreeGrafter"/>
</dbReference>
<dbReference type="InterPro" id="IPR000760">
    <property type="entry name" value="Inositol_monophosphatase-like"/>
</dbReference>
<dbReference type="PRINTS" id="PR00377">
    <property type="entry name" value="IMPHPHTASES"/>
</dbReference>
<name>A0A7C3VH82_9CYAN</name>
<dbReference type="InterPro" id="IPR050725">
    <property type="entry name" value="CysQ/Inositol_MonoPase"/>
</dbReference>
<feature type="binding site" evidence="3">
    <location>
        <position position="76"/>
    </location>
    <ligand>
        <name>Mg(2+)</name>
        <dbReference type="ChEBI" id="CHEBI:18420"/>
        <label>1</label>
        <note>catalytic</note>
    </ligand>
</feature>
<reference evidence="4" key="1">
    <citation type="journal article" date="2020" name="mSystems">
        <title>Genome- and Community-Level Interaction Insights into Carbon Utilization and Element Cycling Functions of Hydrothermarchaeota in Hydrothermal Sediment.</title>
        <authorList>
            <person name="Zhou Z."/>
            <person name="Liu Y."/>
            <person name="Xu W."/>
            <person name="Pan J."/>
            <person name="Luo Z.H."/>
            <person name="Li M."/>
        </authorList>
    </citation>
    <scope>NUCLEOTIDE SEQUENCE [LARGE SCALE GENOMIC DNA]</scope>
    <source>
        <strain evidence="4">SpSt-374</strain>
    </source>
</reference>
<accession>A0A7C3VH82</accession>
<sequence length="305" mass="33458">MEPLESNVVAAEQLEGIGAIVRRVGWGVADILRKYEGAAAAGTLGIREKPDGPVTTADLVASEYILRELRIAFGSENFGYLCEETPNQVPIPKPWVWIIDPIDGTRDFILGTGDYAVHIALVYKGRPVVAVVVLPRAGKLYYAQRGGGTYVETRNGEKIPLHLSGGDGILSERRFEDLCLVISRNRRHPQWQQLLELLPKRKREYIGSIGCRIAAILEGRADVYISLSGKSAPKDWDLAAPELILSEAGGKFTRVDGTPLRYNGVSLHQWGCLIGSNSRYHEGICDRVGVMLAQLDEPNQLSANA</sequence>
<comment type="catalytic activity">
    <reaction evidence="1">
        <text>a myo-inositol phosphate + H2O = myo-inositol + phosphate</text>
        <dbReference type="Rhea" id="RHEA:24056"/>
        <dbReference type="ChEBI" id="CHEBI:15377"/>
        <dbReference type="ChEBI" id="CHEBI:17268"/>
        <dbReference type="ChEBI" id="CHEBI:43474"/>
        <dbReference type="ChEBI" id="CHEBI:84139"/>
        <dbReference type="EC" id="3.1.3.25"/>
    </reaction>
</comment>
<feature type="binding site" evidence="3">
    <location>
        <position position="237"/>
    </location>
    <ligand>
        <name>Mg(2+)</name>
        <dbReference type="ChEBI" id="CHEBI:18420"/>
        <label>1</label>
        <note>catalytic</note>
    </ligand>
</feature>
<dbReference type="PANTHER" id="PTHR43028">
    <property type="entry name" value="3'(2'),5'-BISPHOSPHATE NUCLEOTIDASE 1"/>
    <property type="match status" value="1"/>
</dbReference>
<dbReference type="GO" id="GO:0046854">
    <property type="term" value="P:phosphatidylinositol phosphate biosynthetic process"/>
    <property type="evidence" value="ECO:0007669"/>
    <property type="project" value="InterPro"/>
</dbReference>
<dbReference type="GO" id="GO:0050427">
    <property type="term" value="P:3'-phosphoadenosine 5'-phosphosulfate metabolic process"/>
    <property type="evidence" value="ECO:0007669"/>
    <property type="project" value="TreeGrafter"/>
</dbReference>
<dbReference type="Pfam" id="PF00459">
    <property type="entry name" value="Inositol_P"/>
    <property type="match status" value="1"/>
</dbReference>
<organism evidence="4">
    <name type="scientific">Planktothricoides sp. SpSt-374</name>
    <dbReference type="NCBI Taxonomy" id="2282167"/>
    <lineage>
        <taxon>Bacteria</taxon>
        <taxon>Bacillati</taxon>
        <taxon>Cyanobacteriota</taxon>
        <taxon>Cyanophyceae</taxon>
        <taxon>Oscillatoriophycideae</taxon>
        <taxon>Oscillatoriales</taxon>
        <taxon>Oscillatoriaceae</taxon>
        <taxon>Planktothricoides</taxon>
    </lineage>
</organism>
<comment type="cofactor">
    <cofactor evidence="3">
        <name>Mg(2+)</name>
        <dbReference type="ChEBI" id="CHEBI:18420"/>
    </cofactor>
</comment>